<organism evidence="11 12">
    <name type="scientific">Fusarium oxysporum f. sp. conglutinans</name>
    <dbReference type="NCBI Taxonomy" id="100902"/>
    <lineage>
        <taxon>Eukaryota</taxon>
        <taxon>Fungi</taxon>
        <taxon>Dikarya</taxon>
        <taxon>Ascomycota</taxon>
        <taxon>Pezizomycotina</taxon>
        <taxon>Sordariomycetes</taxon>
        <taxon>Hypocreomycetidae</taxon>
        <taxon>Hypocreales</taxon>
        <taxon>Nectriaceae</taxon>
        <taxon>Fusarium</taxon>
        <taxon>Fusarium oxysporum species complex</taxon>
    </lineage>
</organism>
<dbReference type="GO" id="GO:0045490">
    <property type="term" value="P:pectin catabolic process"/>
    <property type="evidence" value="ECO:0007669"/>
    <property type="project" value="UniProtKB-UniRule"/>
</dbReference>
<comment type="caution">
    <text evidence="11">The sequence shown here is derived from an EMBL/GenBank/DDBJ whole genome shotgun (WGS) entry which is preliminary data.</text>
</comment>
<dbReference type="GO" id="GO:0042545">
    <property type="term" value="P:cell wall modification"/>
    <property type="evidence" value="ECO:0007669"/>
    <property type="project" value="UniProtKB-UniRule"/>
</dbReference>
<evidence type="ECO:0000256" key="9">
    <source>
        <dbReference type="SAM" id="MobiDB-lite"/>
    </source>
</evidence>
<keyword evidence="5 8" id="KW-0063">Aspartyl esterase</keyword>
<evidence type="ECO:0000256" key="5">
    <source>
        <dbReference type="ARBA" id="ARBA00023085"/>
    </source>
</evidence>
<feature type="domain" description="Pectinesterase catalytic" evidence="10">
    <location>
        <begin position="50"/>
        <end position="196"/>
    </location>
</feature>
<sequence>MASDQSTSSGDASDQSTLSGDASDQSTLSGDASDQSPLSGAFQFKLSCGVALTGFQDTLLAQQGYQLYSKCLIQGATDFIFGQTASAWFEKIDLRVVAASVGYITANGRDSDSNMSYYVFNNCNIAAAAGNTVADGAYYLGRPWRQYARVVFQKTNMTSVINSKGWSIWNTGEENTAHVLFGEYGNTGAGSQGQRASFATKLSSAVSISTVLSGNYASKGFYDASYM</sequence>
<dbReference type="UniPathway" id="UPA00545">
    <property type="reaction ID" value="UER00823"/>
</dbReference>
<reference evidence="11 12" key="1">
    <citation type="journal article" date="2020" name="bioRxiv">
        <title>A chromosome-scale genome assembly for the Fusarium oxysporum strain Fo5176 to establish a model Arabidopsis-fungal pathosystem.</title>
        <authorList>
            <person name="Fokkens L."/>
            <person name="Guo L."/>
            <person name="Dora S."/>
            <person name="Wang B."/>
            <person name="Ye K."/>
            <person name="Sanchez-Rodriguez C."/>
            <person name="Croll D."/>
        </authorList>
    </citation>
    <scope>NUCLEOTIDE SEQUENCE [LARGE SCALE GENOMIC DNA]</scope>
    <source>
        <strain evidence="11 12">Fo5176</strain>
    </source>
</reference>
<evidence type="ECO:0000256" key="1">
    <source>
        <dbReference type="ARBA" id="ARBA00005184"/>
    </source>
</evidence>
<dbReference type="EMBL" id="JACDXP010000017">
    <property type="protein sequence ID" value="KAF6513566.1"/>
    <property type="molecule type" value="Genomic_DNA"/>
</dbReference>
<evidence type="ECO:0000256" key="6">
    <source>
        <dbReference type="ARBA" id="ARBA00047928"/>
    </source>
</evidence>
<comment type="function">
    <text evidence="8">Involved in maceration and soft-rotting of plant tissue.</text>
</comment>
<dbReference type="PROSITE" id="PS00503">
    <property type="entry name" value="PECTINESTERASE_2"/>
    <property type="match status" value="1"/>
</dbReference>
<dbReference type="InterPro" id="IPR000070">
    <property type="entry name" value="Pectinesterase_cat"/>
</dbReference>
<comment type="subcellular location">
    <subcellularLocation>
        <location evidence="8">Secreted</location>
    </subcellularLocation>
</comment>
<evidence type="ECO:0000256" key="8">
    <source>
        <dbReference type="RuleBase" id="RU000589"/>
    </source>
</evidence>
<evidence type="ECO:0000256" key="7">
    <source>
        <dbReference type="PROSITE-ProRule" id="PRU10040"/>
    </source>
</evidence>
<dbReference type="InterPro" id="IPR011050">
    <property type="entry name" value="Pectin_lyase_fold/virulence"/>
</dbReference>
<proteinExistence type="inferred from homology"/>
<dbReference type="Gene3D" id="2.160.20.10">
    <property type="entry name" value="Single-stranded right-handed beta-helix, Pectin lyase-like"/>
    <property type="match status" value="1"/>
</dbReference>
<dbReference type="AlphaFoldDB" id="A0A8H6G9B5"/>
<keyword evidence="8" id="KW-0961">Cell wall biogenesis/degradation</keyword>
<dbReference type="GO" id="GO:0030599">
    <property type="term" value="F:pectinesterase activity"/>
    <property type="evidence" value="ECO:0007669"/>
    <property type="project" value="UniProtKB-UniRule"/>
</dbReference>
<comment type="similarity">
    <text evidence="2">Belongs to the pectinesterase family.</text>
</comment>
<evidence type="ECO:0000256" key="2">
    <source>
        <dbReference type="ARBA" id="ARBA00008891"/>
    </source>
</evidence>
<keyword evidence="8" id="KW-0964">Secreted</keyword>
<keyword evidence="4 8" id="KW-0378">Hydrolase</keyword>
<evidence type="ECO:0000256" key="3">
    <source>
        <dbReference type="ARBA" id="ARBA00013229"/>
    </source>
</evidence>
<dbReference type="SUPFAM" id="SSF51126">
    <property type="entry name" value="Pectin lyase-like"/>
    <property type="match status" value="1"/>
</dbReference>
<dbReference type="PANTHER" id="PTHR31321:SF127">
    <property type="entry name" value="PECTINESTERASE"/>
    <property type="match status" value="1"/>
</dbReference>
<evidence type="ECO:0000313" key="12">
    <source>
        <dbReference type="Proteomes" id="UP000593570"/>
    </source>
</evidence>
<protein>
    <recommendedName>
        <fullName evidence="3 8">Pectinesterase</fullName>
        <ecNumber evidence="3 8">3.1.1.11</ecNumber>
    </recommendedName>
</protein>
<evidence type="ECO:0000313" key="11">
    <source>
        <dbReference type="EMBL" id="KAF6513566.1"/>
    </source>
</evidence>
<gene>
    <name evidence="11" type="ORF">HZS61_006891</name>
</gene>
<evidence type="ECO:0000259" key="10">
    <source>
        <dbReference type="Pfam" id="PF01095"/>
    </source>
</evidence>
<evidence type="ECO:0000256" key="4">
    <source>
        <dbReference type="ARBA" id="ARBA00022801"/>
    </source>
</evidence>
<name>A0A8H6G9B5_FUSOX</name>
<dbReference type="Proteomes" id="UP000593570">
    <property type="component" value="Unassembled WGS sequence"/>
</dbReference>
<feature type="active site" evidence="7">
    <location>
        <position position="78"/>
    </location>
</feature>
<accession>A0A8H6G9B5</accession>
<comment type="catalytic activity">
    <reaction evidence="6 8">
        <text>[(1-&gt;4)-alpha-D-galacturonosyl methyl ester](n) + n H2O = [(1-&gt;4)-alpha-D-galacturonosyl](n) + n methanol + n H(+)</text>
        <dbReference type="Rhea" id="RHEA:22380"/>
        <dbReference type="Rhea" id="RHEA-COMP:14570"/>
        <dbReference type="Rhea" id="RHEA-COMP:14573"/>
        <dbReference type="ChEBI" id="CHEBI:15377"/>
        <dbReference type="ChEBI" id="CHEBI:15378"/>
        <dbReference type="ChEBI" id="CHEBI:17790"/>
        <dbReference type="ChEBI" id="CHEBI:140522"/>
        <dbReference type="ChEBI" id="CHEBI:140523"/>
        <dbReference type="EC" id="3.1.1.11"/>
    </reaction>
</comment>
<comment type="pathway">
    <text evidence="1 8">Glycan metabolism; pectin degradation; 2-dehydro-3-deoxy-D-gluconate from pectin: step 1/5.</text>
</comment>
<dbReference type="GO" id="GO:0005576">
    <property type="term" value="C:extracellular region"/>
    <property type="evidence" value="ECO:0007669"/>
    <property type="project" value="UniProtKB-SubCell"/>
</dbReference>
<dbReference type="InterPro" id="IPR033131">
    <property type="entry name" value="Pectinesterase_Asp_AS"/>
</dbReference>
<dbReference type="Pfam" id="PF01095">
    <property type="entry name" value="Pectinesterase"/>
    <property type="match status" value="1"/>
</dbReference>
<dbReference type="InterPro" id="IPR012334">
    <property type="entry name" value="Pectin_lyas_fold"/>
</dbReference>
<dbReference type="PANTHER" id="PTHR31321">
    <property type="entry name" value="ACYL-COA THIOESTER HYDROLASE YBHC-RELATED"/>
    <property type="match status" value="1"/>
</dbReference>
<dbReference type="EC" id="3.1.1.11" evidence="3 8"/>
<feature type="region of interest" description="Disordered" evidence="9">
    <location>
        <begin position="1"/>
        <end position="35"/>
    </location>
</feature>